<evidence type="ECO:0000313" key="6">
    <source>
        <dbReference type="RefSeq" id="XP_050553866.1"/>
    </source>
</evidence>
<evidence type="ECO:0000256" key="2">
    <source>
        <dbReference type="ARBA" id="ARBA00022525"/>
    </source>
</evidence>
<dbReference type="InterPro" id="IPR014044">
    <property type="entry name" value="CAP_dom"/>
</dbReference>
<reference evidence="6" key="1">
    <citation type="submission" date="2025-08" db="UniProtKB">
        <authorList>
            <consortium name="RefSeq"/>
        </authorList>
    </citation>
    <scope>IDENTIFICATION</scope>
    <source>
        <tissue evidence="6">Whole larval tissue</tissue>
    </source>
</reference>
<dbReference type="RefSeq" id="XP_050553866.1">
    <property type="nucleotide sequence ID" value="XM_050697909.1"/>
</dbReference>
<dbReference type="PRINTS" id="PR00838">
    <property type="entry name" value="V5ALLERGEN"/>
</dbReference>
<proteinExistence type="predicted"/>
<dbReference type="GO" id="GO:0005576">
    <property type="term" value="C:extracellular region"/>
    <property type="evidence" value="ECO:0007669"/>
    <property type="project" value="UniProtKB-SubCell"/>
</dbReference>
<feature type="chain" id="PRO_5040400975" evidence="3">
    <location>
        <begin position="19"/>
        <end position="307"/>
    </location>
</feature>
<feature type="domain" description="SCP" evidence="4">
    <location>
        <begin position="80"/>
        <end position="238"/>
    </location>
</feature>
<dbReference type="GeneID" id="118270545"/>
<keyword evidence="5" id="KW-1185">Reference proteome</keyword>
<evidence type="ECO:0000256" key="3">
    <source>
        <dbReference type="SAM" id="SignalP"/>
    </source>
</evidence>
<keyword evidence="3" id="KW-0732">Signal</keyword>
<dbReference type="OrthoDB" id="7174251at2759"/>
<dbReference type="AlphaFoldDB" id="A0A9R0DVZ4"/>
<evidence type="ECO:0000313" key="5">
    <source>
        <dbReference type="Proteomes" id="UP000829999"/>
    </source>
</evidence>
<dbReference type="Gene3D" id="3.40.33.10">
    <property type="entry name" value="CAP"/>
    <property type="match status" value="1"/>
</dbReference>
<dbReference type="InterPro" id="IPR035940">
    <property type="entry name" value="CAP_sf"/>
</dbReference>
<name>A0A9R0DVZ4_SPOFR</name>
<dbReference type="CDD" id="cd05380">
    <property type="entry name" value="CAP_euk"/>
    <property type="match status" value="1"/>
</dbReference>
<feature type="signal peptide" evidence="3">
    <location>
        <begin position="1"/>
        <end position="18"/>
    </location>
</feature>
<accession>A0A9R0DVZ4</accession>
<sequence length="307" mass="34589">MIVHIITLTVLLIKSSKCSEIIDAQSQDTIYVSEYCPRQKYCRDGTHVMCMYYDHDHEFGPRCGNPVRAEVTPKMVEAILQNVNNIRGKLSSGVERGKDDVVLPRAYGMMKIEWDRELATLAQVLANQCLGGREDICRSTDKFPNPSQSIAIVHFKYPNWEYIRLNNTEKGLNEEKLTFAMDRFLKSAHVLKRTVTKDIIMECPAFNDLPDLNSKYYLNLIRGGATHIGCGVSAYSKYKIDGQTESVQNSVQVVCNISDGPQPGEPLYNTEPPLPGLGFTKRCGCPQGSKETRNCLCERTSDDWTSM</sequence>
<gene>
    <name evidence="6" type="primary">LOC118270545</name>
</gene>
<evidence type="ECO:0000259" key="4">
    <source>
        <dbReference type="Pfam" id="PF00188"/>
    </source>
</evidence>
<evidence type="ECO:0000256" key="1">
    <source>
        <dbReference type="ARBA" id="ARBA00004613"/>
    </source>
</evidence>
<protein>
    <submittedName>
        <fullName evidence="6">Venom allergen 5</fullName>
    </submittedName>
</protein>
<dbReference type="SUPFAM" id="SSF55797">
    <property type="entry name" value="PR-1-like"/>
    <property type="match status" value="1"/>
</dbReference>
<keyword evidence="2" id="KW-0964">Secreted</keyword>
<dbReference type="Proteomes" id="UP000829999">
    <property type="component" value="Chromosome 13"/>
</dbReference>
<dbReference type="InterPro" id="IPR002413">
    <property type="entry name" value="V5_allergen-like"/>
</dbReference>
<organism evidence="5 6">
    <name type="scientific">Spodoptera frugiperda</name>
    <name type="common">Fall armyworm</name>
    <dbReference type="NCBI Taxonomy" id="7108"/>
    <lineage>
        <taxon>Eukaryota</taxon>
        <taxon>Metazoa</taxon>
        <taxon>Ecdysozoa</taxon>
        <taxon>Arthropoda</taxon>
        <taxon>Hexapoda</taxon>
        <taxon>Insecta</taxon>
        <taxon>Pterygota</taxon>
        <taxon>Neoptera</taxon>
        <taxon>Endopterygota</taxon>
        <taxon>Lepidoptera</taxon>
        <taxon>Glossata</taxon>
        <taxon>Ditrysia</taxon>
        <taxon>Noctuoidea</taxon>
        <taxon>Noctuidae</taxon>
        <taxon>Amphipyrinae</taxon>
        <taxon>Spodoptera</taxon>
    </lineage>
</organism>
<comment type="subcellular location">
    <subcellularLocation>
        <location evidence="1">Secreted</location>
    </subcellularLocation>
</comment>
<dbReference type="Pfam" id="PF00188">
    <property type="entry name" value="CAP"/>
    <property type="match status" value="1"/>
</dbReference>